<feature type="region of interest" description="Disordered" evidence="1">
    <location>
        <begin position="1"/>
        <end position="53"/>
    </location>
</feature>
<proteinExistence type="predicted"/>
<evidence type="ECO:0000313" key="3">
    <source>
        <dbReference type="Proteomes" id="UP000002357"/>
    </source>
</evidence>
<dbReference type="EMBL" id="CM000913">
    <property type="protein sequence ID" value="EFG07725.1"/>
    <property type="molecule type" value="Genomic_DNA"/>
</dbReference>
<organism evidence="2 3">
    <name type="scientific">Streptomyces clavuligerus</name>
    <dbReference type="NCBI Taxonomy" id="1901"/>
    <lineage>
        <taxon>Bacteria</taxon>
        <taxon>Bacillati</taxon>
        <taxon>Actinomycetota</taxon>
        <taxon>Actinomycetes</taxon>
        <taxon>Kitasatosporales</taxon>
        <taxon>Streptomycetaceae</taxon>
        <taxon>Streptomyces</taxon>
    </lineage>
</organism>
<dbReference type="Proteomes" id="UP000002357">
    <property type="component" value="Chromosome"/>
</dbReference>
<feature type="region of interest" description="Disordered" evidence="1">
    <location>
        <begin position="68"/>
        <end position="88"/>
    </location>
</feature>
<evidence type="ECO:0000313" key="2">
    <source>
        <dbReference type="EMBL" id="EFG07725.1"/>
    </source>
</evidence>
<evidence type="ECO:0000256" key="1">
    <source>
        <dbReference type="SAM" id="MobiDB-lite"/>
    </source>
</evidence>
<sequence length="136" mass="14450">MSAASAASATAAATAGRARRTRRRVAGTAVPHPDRAAGVRASATRGRAPIARGDLAVPIERGDLAAPMRHDAHDPRDHHCGRQEEHQNHETCHIAPTIFLFPRSEIPAPSRDLLLCACLSLSIPGRFSLPAPACRC</sequence>
<reference evidence="2 3" key="1">
    <citation type="journal article" date="2010" name="Genome Biol. Evol.">
        <title>The sequence of a 1.8-mb bacterial linear plasmid reveals a rich evolutionary reservoir of secondary metabolic pathways.</title>
        <authorList>
            <person name="Medema M.H."/>
            <person name="Trefzer A."/>
            <person name="Kovalchuk A."/>
            <person name="van den Berg M."/>
            <person name="Mueller U."/>
            <person name="Heijne W."/>
            <person name="Wu L."/>
            <person name="Alam M.T."/>
            <person name="Ronning C.M."/>
            <person name="Nierman W.C."/>
            <person name="Bovenberg R.A.L."/>
            <person name="Breitling R."/>
            <person name="Takano E."/>
        </authorList>
    </citation>
    <scope>NUCLEOTIDE SEQUENCE [LARGE SCALE GENOMIC DNA]</scope>
    <source>
        <strain evidence="3">ATCC 27064 / DSM 738 / JCM 4710 / NBRC 13307 / NCIMB 12785 / NRRL 3585 / VKM Ac-602</strain>
    </source>
</reference>
<dbReference type="AlphaFoldDB" id="E2PUE6"/>
<gene>
    <name evidence="2" type="ORF">SCLAV_2653</name>
</gene>
<accession>E2PUE6</accession>
<feature type="compositionally biased region" description="Low complexity" evidence="1">
    <location>
        <begin position="1"/>
        <end position="16"/>
    </location>
</feature>
<keyword evidence="3" id="KW-1185">Reference proteome</keyword>
<name>E2PUE6_STRCL</name>
<protein>
    <submittedName>
        <fullName evidence="2">Uncharacterized protein</fullName>
    </submittedName>
</protein>